<dbReference type="InterPro" id="IPR019686">
    <property type="entry name" value="DUF2536"/>
</dbReference>
<protein>
    <recommendedName>
        <fullName evidence="3">DUF2536 domain-containing protein</fullName>
    </recommendedName>
</protein>
<dbReference type="RefSeq" id="WP_213515329.1">
    <property type="nucleotide sequence ID" value="NZ_BOSE01000004.1"/>
</dbReference>
<organism evidence="1 2">
    <name type="scientific">Paenibacillus montaniterrae</name>
    <dbReference type="NCBI Taxonomy" id="429341"/>
    <lineage>
        <taxon>Bacteria</taxon>
        <taxon>Bacillati</taxon>
        <taxon>Bacillota</taxon>
        <taxon>Bacilli</taxon>
        <taxon>Bacillales</taxon>
        <taxon>Paenibacillaceae</taxon>
        <taxon>Paenibacillus</taxon>
    </lineage>
</organism>
<dbReference type="AlphaFoldDB" id="A0A919YR11"/>
<dbReference type="Proteomes" id="UP000683139">
    <property type="component" value="Unassembled WGS sequence"/>
</dbReference>
<evidence type="ECO:0008006" key="3">
    <source>
        <dbReference type="Google" id="ProtNLM"/>
    </source>
</evidence>
<evidence type="ECO:0000313" key="2">
    <source>
        <dbReference type="Proteomes" id="UP000683139"/>
    </source>
</evidence>
<reference evidence="1" key="1">
    <citation type="submission" date="2021-03" db="EMBL/GenBank/DDBJ databases">
        <title>Antimicrobial resistance genes in bacteria isolated from Japanese honey, and their potential for conferring macrolide and lincosamide resistance in the American foulbrood pathogen Paenibacillus larvae.</title>
        <authorList>
            <person name="Okamoto M."/>
            <person name="Kumagai M."/>
            <person name="Kanamori H."/>
            <person name="Takamatsu D."/>
        </authorList>
    </citation>
    <scope>NUCLEOTIDE SEQUENCE</scope>
    <source>
        <strain evidence="1">J40TS1</strain>
    </source>
</reference>
<sequence length="72" mass="8479">MEFRLDLLETKIEFYEAFTLQELEAKIAQQIDNNKALMLEPAAVQHQAVFHPLHEKMLYTACVHYKLRSSRS</sequence>
<dbReference type="Pfam" id="PF10750">
    <property type="entry name" value="DUF2536"/>
    <property type="match status" value="1"/>
</dbReference>
<proteinExistence type="predicted"/>
<dbReference type="EMBL" id="BOSE01000004">
    <property type="protein sequence ID" value="GIP16756.1"/>
    <property type="molecule type" value="Genomic_DNA"/>
</dbReference>
<keyword evidence="2" id="KW-1185">Reference proteome</keyword>
<gene>
    <name evidence="1" type="ORF">J40TS1_23980</name>
</gene>
<name>A0A919YR11_9BACL</name>
<evidence type="ECO:0000313" key="1">
    <source>
        <dbReference type="EMBL" id="GIP16756.1"/>
    </source>
</evidence>
<comment type="caution">
    <text evidence="1">The sequence shown here is derived from an EMBL/GenBank/DDBJ whole genome shotgun (WGS) entry which is preliminary data.</text>
</comment>
<accession>A0A919YR11</accession>